<feature type="region of interest" description="Disordered" evidence="4">
    <location>
        <begin position="675"/>
        <end position="715"/>
    </location>
</feature>
<feature type="transmembrane region" description="Helical" evidence="5">
    <location>
        <begin position="384"/>
        <end position="404"/>
    </location>
</feature>
<dbReference type="GO" id="GO:0004100">
    <property type="term" value="F:chitin synthase activity"/>
    <property type="evidence" value="ECO:0007669"/>
    <property type="project" value="InterPro"/>
</dbReference>
<dbReference type="PANTHER" id="PTHR22914:SF41">
    <property type="entry name" value="CHITIN SYNTHASE 7"/>
    <property type="match status" value="1"/>
</dbReference>
<gene>
    <name evidence="6" type="ORF">Cvel_13298.t2.CR1</name>
</gene>
<feature type="transmembrane region" description="Helical" evidence="5">
    <location>
        <begin position="340"/>
        <end position="368"/>
    </location>
</feature>
<sequence>MAGVFPEGSTSVEREDGDGGLQDVPILTERETRDRDGKGTLPTGGSGSAGSFALSPANVSNPLPPIAEGDDESKKERETTTYWQQIATIEEGLLEQIDEDLLMAMAGTSLMNPSTILLAMSLLRSSFHSTTKRLQSCRVSHDFLKNPMSSHDVSRSLTRGFFRPNPSQHPQQNQWNHQLGVGMNQGAVPTEVGNNKFLHLTLLVKKDNRRKHNSHEWFLSPFCQEYNVNFAVLCDTGVLFGRQSVLHLVRHLAKHDKTVGVTGRQRIMTAKQQFGRIKDLVKSGTLQLYFDTVNESVAKSGYLLQRRRWINGDLMLLVWMLFVNPSFVLQAQGGTFAWRWMVYLVFLLRFFQLLATVISPSLFAYLLFEGGEQAFQQFLSDDDAFLAATVVSGFYVTLSVLSLLTAMCVKWSPLLFFTYLWFGAVSMLVFISVAFANGWNPAEGADPIETVAWVAFLLPFAVLLTSSLESFCRVAMNFIPYVLCLPLTINYYAVYAFARTSDLSWGNRPSTGEGEDAQAKEEQQKKAQFNRIGFGIAMLVLLSNGGIFFAMYYTRDIENGVVKNVVLLFAGSTALIPLLGTFVFNLWRLFVHVKRCCCGAQTLSRKIMRNRHERLQMTVQKNAMDQRKYYKEILESLQAVHERLDILTLQQQNNAQQPPAAPERGVTFSKRTILKSNGSASQEPPQTPSTTRRAAGRAGPQGLAQERQGWGCITT</sequence>
<evidence type="ECO:0000256" key="2">
    <source>
        <dbReference type="ARBA" id="ARBA00022692"/>
    </source>
</evidence>
<evidence type="ECO:0008006" key="7">
    <source>
        <dbReference type="Google" id="ProtNLM"/>
    </source>
</evidence>
<feature type="compositionally biased region" description="Basic and acidic residues" evidence="4">
    <location>
        <begin position="28"/>
        <end position="38"/>
    </location>
</feature>
<feature type="transmembrane region" description="Helical" evidence="5">
    <location>
        <begin position="448"/>
        <end position="466"/>
    </location>
</feature>
<evidence type="ECO:0000256" key="1">
    <source>
        <dbReference type="ARBA" id="ARBA00004141"/>
    </source>
</evidence>
<dbReference type="GO" id="GO:0016020">
    <property type="term" value="C:membrane"/>
    <property type="evidence" value="ECO:0007669"/>
    <property type="project" value="UniProtKB-SubCell"/>
</dbReference>
<feature type="transmembrane region" description="Helical" evidence="5">
    <location>
        <begin position="416"/>
        <end position="436"/>
    </location>
</feature>
<accession>A0A0K6SB88</accession>
<dbReference type="EMBL" id="CDMZ01005846">
    <property type="protein sequence ID" value="CUC10901.1"/>
    <property type="molecule type" value="Genomic_DNA"/>
</dbReference>
<evidence type="ECO:0000256" key="4">
    <source>
        <dbReference type="SAM" id="MobiDB-lite"/>
    </source>
</evidence>
<proteinExistence type="predicted"/>
<reference evidence="6" key="1">
    <citation type="submission" date="2014-11" db="EMBL/GenBank/DDBJ databases">
        <title>Molecular phylogeny of cliff fern family Woodsiaceae with morphological implications.</title>
        <authorList>
            <person name="Shao Y.-Z."/>
            <person name="Wei R."/>
            <person name="Zhang X.-C."/>
        </authorList>
    </citation>
    <scope>NUCLEOTIDE SEQUENCE</scope>
</reference>
<dbReference type="PANTHER" id="PTHR22914">
    <property type="entry name" value="CHITIN SYNTHASE"/>
    <property type="match status" value="1"/>
</dbReference>
<dbReference type="Pfam" id="PF01644">
    <property type="entry name" value="Chitin_synth_1"/>
    <property type="match status" value="1"/>
</dbReference>
<keyword evidence="2 5" id="KW-0812">Transmembrane</keyword>
<dbReference type="GO" id="GO:0071944">
    <property type="term" value="C:cell periphery"/>
    <property type="evidence" value="ECO:0007669"/>
    <property type="project" value="TreeGrafter"/>
</dbReference>
<feature type="transmembrane region" description="Helical" evidence="5">
    <location>
        <begin position="532"/>
        <end position="553"/>
    </location>
</feature>
<comment type="subcellular location">
    <subcellularLocation>
        <location evidence="1">Membrane</location>
        <topology evidence="1">Multi-pass membrane protein</topology>
    </subcellularLocation>
</comment>
<feature type="transmembrane region" description="Helical" evidence="5">
    <location>
        <begin position="309"/>
        <end position="328"/>
    </location>
</feature>
<dbReference type="InterPro" id="IPR004835">
    <property type="entry name" value="Chitin_synth"/>
</dbReference>
<dbReference type="GO" id="GO:0006031">
    <property type="term" value="P:chitin biosynthetic process"/>
    <property type="evidence" value="ECO:0007669"/>
    <property type="project" value="TreeGrafter"/>
</dbReference>
<keyword evidence="5" id="KW-1133">Transmembrane helix</keyword>
<dbReference type="AlphaFoldDB" id="A0A0K6SB88"/>
<name>A0A0K6SB88_9ALVE</name>
<organism evidence="6">
    <name type="scientific">Chromera velia CCMP2878</name>
    <dbReference type="NCBI Taxonomy" id="1169474"/>
    <lineage>
        <taxon>Eukaryota</taxon>
        <taxon>Sar</taxon>
        <taxon>Alveolata</taxon>
        <taxon>Colpodellida</taxon>
        <taxon>Chromeraceae</taxon>
        <taxon>Chromera</taxon>
    </lineage>
</organism>
<evidence type="ECO:0000313" key="6">
    <source>
        <dbReference type="EMBL" id="CUC10901.1"/>
    </source>
</evidence>
<dbReference type="PhylomeDB" id="A0A0K6SB88"/>
<feature type="transmembrane region" description="Helical" evidence="5">
    <location>
        <begin position="478"/>
        <end position="498"/>
    </location>
</feature>
<feature type="region of interest" description="Disordered" evidence="4">
    <location>
        <begin position="1"/>
        <end position="79"/>
    </location>
</feature>
<feature type="compositionally biased region" description="Polar residues" evidence="4">
    <location>
        <begin position="675"/>
        <end position="692"/>
    </location>
</feature>
<keyword evidence="3 5" id="KW-0472">Membrane</keyword>
<protein>
    <recommendedName>
        <fullName evidence="7">Chitin synthase</fullName>
    </recommendedName>
</protein>
<evidence type="ECO:0000256" key="3">
    <source>
        <dbReference type="ARBA" id="ARBA00023136"/>
    </source>
</evidence>
<evidence type="ECO:0000256" key="5">
    <source>
        <dbReference type="SAM" id="Phobius"/>
    </source>
</evidence>
<dbReference type="VEuPathDB" id="CryptoDB:Cvel_13298"/>
<feature type="transmembrane region" description="Helical" evidence="5">
    <location>
        <begin position="565"/>
        <end position="587"/>
    </location>
</feature>